<dbReference type="EMBL" id="JAEMNX010000001">
    <property type="protein sequence ID" value="MBJ7536146.1"/>
    <property type="molecule type" value="Genomic_DNA"/>
</dbReference>
<organism evidence="2 3">
    <name type="scientific">Marinomonas transparens</name>
    <dbReference type="NCBI Taxonomy" id="2795388"/>
    <lineage>
        <taxon>Bacteria</taxon>
        <taxon>Pseudomonadati</taxon>
        <taxon>Pseudomonadota</taxon>
        <taxon>Gammaproteobacteria</taxon>
        <taxon>Oceanospirillales</taxon>
        <taxon>Oceanospirillaceae</taxon>
        <taxon>Marinomonas</taxon>
    </lineage>
</organism>
<dbReference type="Proteomes" id="UP000628710">
    <property type="component" value="Unassembled WGS sequence"/>
</dbReference>
<dbReference type="AlphaFoldDB" id="A0A934JI12"/>
<reference evidence="2" key="1">
    <citation type="submission" date="2020-12" db="EMBL/GenBank/DDBJ databases">
        <title>Marinomonas arctica sp. nov., a psychrotolerant bacterium isolated from the Arctic.</title>
        <authorList>
            <person name="Zhang Y."/>
        </authorList>
    </citation>
    <scope>NUCLEOTIDE SEQUENCE</scope>
    <source>
        <strain evidence="2">C1424</strain>
    </source>
</reference>
<feature type="domain" description="SAF" evidence="1">
    <location>
        <begin position="52"/>
        <end position="118"/>
    </location>
</feature>
<dbReference type="Pfam" id="PF16976">
    <property type="entry name" value="RcpC"/>
    <property type="match status" value="1"/>
</dbReference>
<dbReference type="InterPro" id="IPR013974">
    <property type="entry name" value="SAF"/>
</dbReference>
<dbReference type="CDD" id="cd11614">
    <property type="entry name" value="SAF_CpaB_FlgA_like"/>
    <property type="match status" value="1"/>
</dbReference>
<name>A0A934JI12_9GAMM</name>
<sequence>MKASSVFFISAALVFALGGALLVRVLMMSPPAAPSVTKAPEVVPAAPAPSYSPVLAAAKDLKPGDFLDGSAVRWVEAEQDYSPLRYFLEDKDDLSMVFGATVREPIKKGALLDNNAIVHAGEPGFLASVLKPGMRAVAIPTNAVASNAGLVSAGDRVDVILGLKRDQEASGDGSEGELMPKLASQTLLTNVRVLALNNVARAGIRLRAHDKEVEEKSKREYYETVTLEVSALAAERLAVARELGTLQLALRSVEDAADVSGLTAAAAVPMDNDSGVTMLDQVTNIYSSLYPSVDSNSVLMYRGDSVQASQ</sequence>
<accession>A0A934JI12</accession>
<evidence type="ECO:0000313" key="3">
    <source>
        <dbReference type="Proteomes" id="UP000628710"/>
    </source>
</evidence>
<dbReference type="InterPro" id="IPR031571">
    <property type="entry name" value="RcpC_dom"/>
</dbReference>
<keyword evidence="3" id="KW-1185">Reference proteome</keyword>
<evidence type="ECO:0000259" key="1">
    <source>
        <dbReference type="SMART" id="SM00858"/>
    </source>
</evidence>
<dbReference type="Pfam" id="PF08666">
    <property type="entry name" value="SAF"/>
    <property type="match status" value="1"/>
</dbReference>
<protein>
    <submittedName>
        <fullName evidence="2">Flp pilus assembly protein CpaB</fullName>
    </submittedName>
</protein>
<dbReference type="NCBIfam" id="TIGR03177">
    <property type="entry name" value="pilus_cpaB"/>
    <property type="match status" value="1"/>
</dbReference>
<gene>
    <name evidence="2" type="primary">cpaB</name>
    <name evidence="2" type="ORF">I8J31_00485</name>
</gene>
<dbReference type="RefSeq" id="WP_199466227.1">
    <property type="nucleotide sequence ID" value="NZ_JAEMNX010000001.1"/>
</dbReference>
<evidence type="ECO:0000313" key="2">
    <source>
        <dbReference type="EMBL" id="MBJ7536146.1"/>
    </source>
</evidence>
<dbReference type="InterPro" id="IPR017592">
    <property type="entry name" value="Pilus_assmbl_Flp-typ_CpaB"/>
</dbReference>
<dbReference type="SMART" id="SM00858">
    <property type="entry name" value="SAF"/>
    <property type="match status" value="1"/>
</dbReference>
<comment type="caution">
    <text evidence="2">The sequence shown here is derived from an EMBL/GenBank/DDBJ whole genome shotgun (WGS) entry which is preliminary data.</text>
</comment>
<proteinExistence type="predicted"/>